<gene>
    <name evidence="1" type="ORF">EVJ58_g7731</name>
</gene>
<dbReference type="AlphaFoldDB" id="A0A4Y9Y1P5"/>
<evidence type="ECO:0000313" key="1">
    <source>
        <dbReference type="EMBL" id="TFY56285.1"/>
    </source>
</evidence>
<dbReference type="EMBL" id="SEKV01000517">
    <property type="protein sequence ID" value="TFY56285.1"/>
    <property type="molecule type" value="Genomic_DNA"/>
</dbReference>
<dbReference type="Proteomes" id="UP000298390">
    <property type="component" value="Unassembled WGS sequence"/>
</dbReference>
<comment type="caution">
    <text evidence="1">The sequence shown here is derived from an EMBL/GenBank/DDBJ whole genome shotgun (WGS) entry which is preliminary data.</text>
</comment>
<reference evidence="1 2" key="1">
    <citation type="submission" date="2019-01" db="EMBL/GenBank/DDBJ databases">
        <title>Genome sequencing of the rare red list fungi Fomitopsis rosea.</title>
        <authorList>
            <person name="Buettner E."/>
            <person name="Kellner H."/>
        </authorList>
    </citation>
    <scope>NUCLEOTIDE SEQUENCE [LARGE SCALE GENOMIC DNA]</scope>
    <source>
        <strain evidence="1 2">DSM 105464</strain>
    </source>
</reference>
<protein>
    <submittedName>
        <fullName evidence="1">Uncharacterized protein</fullName>
    </submittedName>
</protein>
<sequence>MTNHQDDHQGICLEVHLEVHLGEGEEMTVMNLMITNRPMVEEVLEVREDQEDQEAQEVQVVLEAQENLEEAVIMPVPEDIVVGKTIIQMSKVGEKNPALTLN</sequence>
<accession>A0A4Y9Y1P5</accession>
<name>A0A4Y9Y1P5_9APHY</name>
<evidence type="ECO:0000313" key="2">
    <source>
        <dbReference type="Proteomes" id="UP000298390"/>
    </source>
</evidence>
<organism evidence="1 2">
    <name type="scientific">Rhodofomes roseus</name>
    <dbReference type="NCBI Taxonomy" id="34475"/>
    <lineage>
        <taxon>Eukaryota</taxon>
        <taxon>Fungi</taxon>
        <taxon>Dikarya</taxon>
        <taxon>Basidiomycota</taxon>
        <taxon>Agaricomycotina</taxon>
        <taxon>Agaricomycetes</taxon>
        <taxon>Polyporales</taxon>
        <taxon>Rhodofomes</taxon>
    </lineage>
</organism>
<proteinExistence type="predicted"/>